<name>A0A7T8QWZ3_CALRO</name>
<dbReference type="GO" id="GO:0005737">
    <property type="term" value="C:cytoplasm"/>
    <property type="evidence" value="ECO:0007669"/>
    <property type="project" value="UniProtKB-SubCell"/>
</dbReference>
<keyword evidence="5" id="KW-1185">Reference proteome</keyword>
<organism evidence="4 5">
    <name type="scientific">Caligus rogercresseyi</name>
    <name type="common">Sea louse</name>
    <dbReference type="NCBI Taxonomy" id="217165"/>
    <lineage>
        <taxon>Eukaryota</taxon>
        <taxon>Metazoa</taxon>
        <taxon>Ecdysozoa</taxon>
        <taxon>Arthropoda</taxon>
        <taxon>Crustacea</taxon>
        <taxon>Multicrustacea</taxon>
        <taxon>Hexanauplia</taxon>
        <taxon>Copepoda</taxon>
        <taxon>Siphonostomatoida</taxon>
        <taxon>Caligidae</taxon>
        <taxon>Caligus</taxon>
    </lineage>
</organism>
<proteinExistence type="inferred from homology"/>
<dbReference type="OrthoDB" id="10018535at2759"/>
<comment type="subcellular location">
    <subcellularLocation>
        <location evidence="1">Cytoplasm</location>
    </subcellularLocation>
</comment>
<gene>
    <name evidence="4" type="ORF">FKW44_003267</name>
</gene>
<reference evidence="5" key="1">
    <citation type="submission" date="2021-01" db="EMBL/GenBank/DDBJ databases">
        <title>Caligus Genome Assembly.</title>
        <authorList>
            <person name="Gallardo-Escarate C."/>
        </authorList>
    </citation>
    <scope>NUCLEOTIDE SEQUENCE [LARGE SCALE GENOMIC DNA]</scope>
</reference>
<dbReference type="Pfam" id="PF07809">
    <property type="entry name" value="RTP801_C"/>
    <property type="match status" value="1"/>
</dbReference>
<evidence type="ECO:0000256" key="1">
    <source>
        <dbReference type="ARBA" id="ARBA00004496"/>
    </source>
</evidence>
<dbReference type="InterPro" id="IPR038281">
    <property type="entry name" value="RTP801-like_C_sf"/>
</dbReference>
<feature type="non-terminal residue" evidence="4">
    <location>
        <position position="1"/>
    </location>
</feature>
<evidence type="ECO:0000256" key="2">
    <source>
        <dbReference type="ARBA" id="ARBA00010670"/>
    </source>
</evidence>
<dbReference type="Proteomes" id="UP000595437">
    <property type="component" value="Chromosome 2"/>
</dbReference>
<dbReference type="Gene3D" id="3.90.470.40">
    <property type="entry name" value="RTP801-like"/>
    <property type="match status" value="1"/>
</dbReference>
<protein>
    <submittedName>
        <fullName evidence="4">DNA damageinducible transcript 4like proteinlike</fullName>
    </submittedName>
</protein>
<comment type="similarity">
    <text evidence="2">Belongs to the DDIT4 family.</text>
</comment>
<dbReference type="EMBL" id="CP045891">
    <property type="protein sequence ID" value="QQP58068.1"/>
    <property type="molecule type" value="Genomic_DNA"/>
</dbReference>
<sequence length="183" mass="20470">WLILQLYGYVEDEEYPPYCLKRSDSSGSVTESSISSQSEHGSNSSTFSYEEHCGPGLRSFLVKRLSSHLSVLDFSPLHLERMTSDILRLSESEPYGIRGATLIFKVFDPKGKQDFKIPPLKIDAGCVSTFRLIFNLKEESLLISNIGEPSPDSSSHGDGTERRVGNHLLEYHSRTTKSPKTVI</sequence>
<accession>A0A7T8QWZ3</accession>
<evidence type="ECO:0000313" key="4">
    <source>
        <dbReference type="EMBL" id="QQP58068.1"/>
    </source>
</evidence>
<dbReference type="AlphaFoldDB" id="A0A7T8QWZ3"/>
<keyword evidence="3" id="KW-0963">Cytoplasm</keyword>
<evidence type="ECO:0000256" key="3">
    <source>
        <dbReference type="ARBA" id="ARBA00022490"/>
    </source>
</evidence>
<dbReference type="GO" id="GO:0009968">
    <property type="term" value="P:negative regulation of signal transduction"/>
    <property type="evidence" value="ECO:0007669"/>
    <property type="project" value="InterPro"/>
</dbReference>
<evidence type="ECO:0000313" key="5">
    <source>
        <dbReference type="Proteomes" id="UP000595437"/>
    </source>
</evidence>
<dbReference type="InterPro" id="IPR012918">
    <property type="entry name" value="RTP801-like"/>
</dbReference>